<dbReference type="InterPro" id="IPR038619">
    <property type="entry name" value="MraZ_sf"/>
</dbReference>
<dbReference type="InterPro" id="IPR003444">
    <property type="entry name" value="MraZ"/>
</dbReference>
<dbReference type="EMBL" id="BQKC01000001">
    <property type="protein sequence ID" value="GJM55507.1"/>
    <property type="molecule type" value="Genomic_DNA"/>
</dbReference>
<keyword evidence="10" id="KW-1185">Reference proteome</keyword>
<dbReference type="InterPro" id="IPR035642">
    <property type="entry name" value="MraZ_N"/>
</dbReference>
<keyword evidence="6" id="KW-0804">Transcription</keyword>
<gene>
    <name evidence="9" type="primary">mraZ</name>
    <name evidence="9" type="ORF">ATOP_11620</name>
</gene>
<evidence type="ECO:0000256" key="6">
    <source>
        <dbReference type="ARBA" id="ARBA00023163"/>
    </source>
</evidence>
<dbReference type="PANTHER" id="PTHR34701">
    <property type="entry name" value="TRANSCRIPTIONAL REGULATOR MRAZ"/>
    <property type="match status" value="1"/>
</dbReference>
<dbReference type="Gene3D" id="3.40.1550.20">
    <property type="entry name" value="Transcriptional regulator MraZ domain"/>
    <property type="match status" value="1"/>
</dbReference>
<evidence type="ECO:0000256" key="1">
    <source>
        <dbReference type="ARBA" id="ARBA00013860"/>
    </source>
</evidence>
<keyword evidence="5 7" id="KW-0238">DNA-binding</keyword>
<dbReference type="PROSITE" id="PS51740">
    <property type="entry name" value="SPOVT_ABRB"/>
    <property type="match status" value="2"/>
</dbReference>
<dbReference type="InterPro" id="IPR037914">
    <property type="entry name" value="SpoVT-AbrB_sf"/>
</dbReference>
<evidence type="ECO:0000256" key="3">
    <source>
        <dbReference type="ARBA" id="ARBA00022737"/>
    </source>
</evidence>
<dbReference type="SUPFAM" id="SSF89447">
    <property type="entry name" value="AbrB/MazE/MraZ-like"/>
    <property type="match status" value="1"/>
</dbReference>
<evidence type="ECO:0000259" key="8">
    <source>
        <dbReference type="PROSITE" id="PS51740"/>
    </source>
</evidence>
<feature type="domain" description="SpoVT-AbrB" evidence="8">
    <location>
        <begin position="78"/>
        <end position="124"/>
    </location>
</feature>
<proteinExistence type="predicted"/>
<dbReference type="PANTHER" id="PTHR34701:SF1">
    <property type="entry name" value="TRANSCRIPTIONAL REGULATOR MRAZ"/>
    <property type="match status" value="1"/>
</dbReference>
<feature type="domain" description="SpoVT-AbrB" evidence="8">
    <location>
        <begin position="6"/>
        <end position="47"/>
    </location>
</feature>
<dbReference type="CDD" id="cd16321">
    <property type="entry name" value="MraZ_C"/>
    <property type="match status" value="1"/>
</dbReference>
<dbReference type="Pfam" id="PF02381">
    <property type="entry name" value="MraZ"/>
    <property type="match status" value="1"/>
</dbReference>
<keyword evidence="2" id="KW-0963">Cytoplasm</keyword>
<evidence type="ECO:0000256" key="2">
    <source>
        <dbReference type="ARBA" id="ARBA00022490"/>
    </source>
</evidence>
<name>A0AAV5B1W8_9ACTN</name>
<evidence type="ECO:0000256" key="4">
    <source>
        <dbReference type="ARBA" id="ARBA00023015"/>
    </source>
</evidence>
<reference evidence="9" key="1">
    <citation type="journal article" date="2022" name="Int. J. Syst. Evol. Microbiol.">
        <title>Granulimonas faecalis gen. nov., sp. nov., and Leptogranulimonas caecicola gen. nov., sp. nov., novel lactate-producing Atopobiaceae bacteria isolated from mouse intestines, and an emended description of the family Atopobiaceae.</title>
        <authorList>
            <person name="Morinaga K."/>
            <person name="Kusada H."/>
            <person name="Sakamoto S."/>
            <person name="Murakami T."/>
            <person name="Toyoda A."/>
            <person name="Mori H."/>
            <person name="Meng X.Y."/>
            <person name="Takashino M."/>
            <person name="Murotomi K."/>
            <person name="Tamaki H."/>
        </authorList>
    </citation>
    <scope>NUCLEOTIDE SEQUENCE</scope>
    <source>
        <strain evidence="9">OPF53</strain>
    </source>
</reference>
<protein>
    <recommendedName>
        <fullName evidence="1">Transcriptional regulator MraZ</fullName>
    </recommendedName>
</protein>
<dbReference type="InterPro" id="IPR035644">
    <property type="entry name" value="MraZ_C"/>
</dbReference>
<dbReference type="InterPro" id="IPR020603">
    <property type="entry name" value="MraZ_dom"/>
</dbReference>
<evidence type="ECO:0000256" key="5">
    <source>
        <dbReference type="ARBA" id="ARBA00023125"/>
    </source>
</evidence>
<dbReference type="AlphaFoldDB" id="A0AAV5B1W8"/>
<organism evidence="9 10">
    <name type="scientific">Granulimonas faecalis</name>
    <dbReference type="NCBI Taxonomy" id="2894155"/>
    <lineage>
        <taxon>Bacteria</taxon>
        <taxon>Bacillati</taxon>
        <taxon>Actinomycetota</taxon>
        <taxon>Coriobacteriia</taxon>
        <taxon>Coriobacteriales</taxon>
        <taxon>Kribbibacteriaceae</taxon>
        <taxon>Granulimonas</taxon>
    </lineage>
</organism>
<keyword evidence="3" id="KW-0677">Repeat</keyword>
<keyword evidence="4" id="KW-0805">Transcription regulation</keyword>
<evidence type="ECO:0000313" key="10">
    <source>
        <dbReference type="Proteomes" id="UP001055025"/>
    </source>
</evidence>
<sequence>MYLTGSRKHSLDSKVRLTLPADMRREFAEKVCLVPLNDALYGFTPDGHRAWVDGFFPDGFNQRSRDDVRLRQLLNSRTVTVDIDSAGRIALGKVPEDVRAKLGLAGEVMVVGNDDHFELWNVEEWERAQEAFDDDLEALMFGGM</sequence>
<evidence type="ECO:0000256" key="7">
    <source>
        <dbReference type="PROSITE-ProRule" id="PRU01076"/>
    </source>
</evidence>
<dbReference type="CDD" id="cd16320">
    <property type="entry name" value="MraZ_N"/>
    <property type="match status" value="1"/>
</dbReference>
<dbReference type="InterPro" id="IPR007159">
    <property type="entry name" value="SpoVT-AbrB_dom"/>
</dbReference>
<dbReference type="GO" id="GO:2000143">
    <property type="term" value="P:negative regulation of DNA-templated transcription initiation"/>
    <property type="evidence" value="ECO:0007669"/>
    <property type="project" value="TreeGrafter"/>
</dbReference>
<dbReference type="Proteomes" id="UP001055025">
    <property type="component" value="Unassembled WGS sequence"/>
</dbReference>
<dbReference type="RefSeq" id="WP_135977216.1">
    <property type="nucleotide sequence ID" value="NZ_BQKC01000001.1"/>
</dbReference>
<comment type="caution">
    <text evidence="9">The sequence shown here is derived from an EMBL/GenBank/DDBJ whole genome shotgun (WGS) entry which is preliminary data.</text>
</comment>
<accession>A0AAV5B1W8</accession>
<dbReference type="GO" id="GO:0000976">
    <property type="term" value="F:transcription cis-regulatory region binding"/>
    <property type="evidence" value="ECO:0007669"/>
    <property type="project" value="TreeGrafter"/>
</dbReference>
<evidence type="ECO:0000313" key="9">
    <source>
        <dbReference type="EMBL" id="GJM55507.1"/>
    </source>
</evidence>
<dbReference type="GO" id="GO:0003700">
    <property type="term" value="F:DNA-binding transcription factor activity"/>
    <property type="evidence" value="ECO:0007669"/>
    <property type="project" value="InterPro"/>
</dbReference>